<comment type="catalytic activity">
    <reaction evidence="9">
        <text>N-terminal S-1,2-diacyl-sn-glyceryl-L-cysteinyl-[lipoprotein] + a glycerophospholipid = N-acyl-S-1,2-diacyl-sn-glyceryl-L-cysteinyl-[lipoprotein] + a 2-acyl-sn-glycero-3-phospholipid + H(+)</text>
        <dbReference type="Rhea" id="RHEA:48228"/>
        <dbReference type="Rhea" id="RHEA-COMP:14681"/>
        <dbReference type="Rhea" id="RHEA-COMP:14684"/>
        <dbReference type="ChEBI" id="CHEBI:15378"/>
        <dbReference type="ChEBI" id="CHEBI:136912"/>
        <dbReference type="ChEBI" id="CHEBI:140656"/>
        <dbReference type="ChEBI" id="CHEBI:140657"/>
        <dbReference type="ChEBI" id="CHEBI:140660"/>
        <dbReference type="EC" id="2.3.1.269"/>
    </reaction>
</comment>
<feature type="domain" description="CN hydrolase" evidence="10">
    <location>
        <begin position="250"/>
        <end position="515"/>
    </location>
</feature>
<dbReference type="EMBL" id="CP002696">
    <property type="protein sequence ID" value="AEE16629.1"/>
    <property type="molecule type" value="Genomic_DNA"/>
</dbReference>
<dbReference type="GO" id="GO:0016410">
    <property type="term" value="F:N-acyltransferase activity"/>
    <property type="evidence" value="ECO:0007669"/>
    <property type="project" value="UniProtKB-UniRule"/>
</dbReference>
<accession>F4LLG5</accession>
<dbReference type="InterPro" id="IPR036526">
    <property type="entry name" value="C-N_Hydrolase_sf"/>
</dbReference>
<dbReference type="HAMAP" id="MF_01148">
    <property type="entry name" value="Lnt"/>
    <property type="match status" value="1"/>
</dbReference>
<dbReference type="InterPro" id="IPR045378">
    <property type="entry name" value="LNT_N"/>
</dbReference>
<dbReference type="SUPFAM" id="SSF56317">
    <property type="entry name" value="Carbon-nitrogen hydrolase"/>
    <property type="match status" value="1"/>
</dbReference>
<feature type="transmembrane region" description="Helical" evidence="9">
    <location>
        <begin position="55"/>
        <end position="73"/>
    </location>
</feature>
<evidence type="ECO:0000256" key="8">
    <source>
        <dbReference type="ARBA" id="ARBA00023315"/>
    </source>
</evidence>
<comment type="similarity">
    <text evidence="2 9">Belongs to the CN hydrolase family. Apolipoprotein N-acyltransferase subfamily.</text>
</comment>
<proteinExistence type="inferred from homology"/>
<reference evidence="12" key="1">
    <citation type="submission" date="2011-04" db="EMBL/GenBank/DDBJ databases">
        <title>The complete genome of Treponema brennaborense DSM 12168.</title>
        <authorList>
            <person name="Lucas S."/>
            <person name="Han J."/>
            <person name="Lapidus A."/>
            <person name="Bruce D."/>
            <person name="Goodwin L."/>
            <person name="Pitluck S."/>
            <person name="Peters L."/>
            <person name="Kyrpides N."/>
            <person name="Mavromatis K."/>
            <person name="Ivanova N."/>
            <person name="Mikhailova N."/>
            <person name="Pagani I."/>
            <person name="Teshima H."/>
            <person name="Detter J.C."/>
            <person name="Tapia R."/>
            <person name="Han C."/>
            <person name="Land M."/>
            <person name="Hauser L."/>
            <person name="Markowitz V."/>
            <person name="Cheng J.-F."/>
            <person name="Hugenholtz P."/>
            <person name="Woyke T."/>
            <person name="Wu D."/>
            <person name="Gronow S."/>
            <person name="Wellnitz S."/>
            <person name="Brambilla E."/>
            <person name="Klenk H.-P."/>
            <person name="Eisen J.A."/>
        </authorList>
    </citation>
    <scope>NUCLEOTIDE SEQUENCE [LARGE SCALE GENOMIC DNA]</scope>
    <source>
        <strain evidence="12">DSM 12168 / CIP 105900 / DD5/3</strain>
    </source>
</reference>
<dbReference type="PANTHER" id="PTHR38686">
    <property type="entry name" value="APOLIPOPROTEIN N-ACYLTRANSFERASE"/>
    <property type="match status" value="1"/>
</dbReference>
<keyword evidence="7 9" id="KW-0472">Membrane</keyword>
<dbReference type="EC" id="2.3.1.269" evidence="9"/>
<dbReference type="UniPathway" id="UPA00666"/>
<keyword evidence="12" id="KW-1185">Reference proteome</keyword>
<evidence type="ECO:0000313" key="11">
    <source>
        <dbReference type="EMBL" id="AEE16629.1"/>
    </source>
</evidence>
<evidence type="ECO:0000256" key="5">
    <source>
        <dbReference type="ARBA" id="ARBA00022692"/>
    </source>
</evidence>
<dbReference type="CDD" id="cd07571">
    <property type="entry name" value="ALP_N-acyl_transferase"/>
    <property type="match status" value="1"/>
</dbReference>
<dbReference type="GO" id="GO:0005886">
    <property type="term" value="C:plasma membrane"/>
    <property type="evidence" value="ECO:0007669"/>
    <property type="project" value="UniProtKB-SubCell"/>
</dbReference>
<feature type="transmembrane region" description="Helical" evidence="9">
    <location>
        <begin position="135"/>
        <end position="158"/>
    </location>
</feature>
<keyword evidence="9" id="KW-0997">Cell inner membrane</keyword>
<dbReference type="GO" id="GO:0042158">
    <property type="term" value="P:lipoprotein biosynthetic process"/>
    <property type="evidence" value="ECO:0007669"/>
    <property type="project" value="UniProtKB-UniRule"/>
</dbReference>
<evidence type="ECO:0000256" key="2">
    <source>
        <dbReference type="ARBA" id="ARBA00010065"/>
    </source>
</evidence>
<dbReference type="InterPro" id="IPR003010">
    <property type="entry name" value="C-N_Hydrolase"/>
</dbReference>
<feature type="transmembrane region" description="Helical" evidence="9">
    <location>
        <begin position="523"/>
        <end position="544"/>
    </location>
</feature>
<evidence type="ECO:0000256" key="3">
    <source>
        <dbReference type="ARBA" id="ARBA00022475"/>
    </source>
</evidence>
<feature type="transmembrane region" description="Helical" evidence="9">
    <location>
        <begin position="30"/>
        <end position="48"/>
    </location>
</feature>
<dbReference type="AlphaFoldDB" id="F4LLG5"/>
<dbReference type="Pfam" id="PF00795">
    <property type="entry name" value="CN_hydrolase"/>
    <property type="match status" value="1"/>
</dbReference>
<keyword evidence="3 9" id="KW-1003">Cell membrane</keyword>
<organism evidence="11 12">
    <name type="scientific">Treponema brennaborense (strain DSM 12168 / CIP 105900 / DD5/3)</name>
    <dbReference type="NCBI Taxonomy" id="906968"/>
    <lineage>
        <taxon>Bacteria</taxon>
        <taxon>Pseudomonadati</taxon>
        <taxon>Spirochaetota</taxon>
        <taxon>Spirochaetia</taxon>
        <taxon>Spirochaetales</taxon>
        <taxon>Treponemataceae</taxon>
        <taxon>Treponema</taxon>
    </lineage>
</organism>
<feature type="transmembrane region" description="Helical" evidence="9">
    <location>
        <begin position="221"/>
        <end position="242"/>
    </location>
</feature>
<dbReference type="InterPro" id="IPR004563">
    <property type="entry name" value="Apolipo_AcylTrfase"/>
</dbReference>
<comment type="pathway">
    <text evidence="9">Protein modification; lipoprotein biosynthesis (N-acyl transfer).</text>
</comment>
<evidence type="ECO:0000259" key="10">
    <source>
        <dbReference type="PROSITE" id="PS50263"/>
    </source>
</evidence>
<feature type="transmembrane region" description="Helical" evidence="9">
    <location>
        <begin position="170"/>
        <end position="201"/>
    </location>
</feature>
<name>F4LLG5_TREBD</name>
<comment type="subcellular location">
    <subcellularLocation>
        <location evidence="9">Cell inner membrane</location>
        <topology evidence="9">Multi-pass membrane protein</topology>
    </subcellularLocation>
    <subcellularLocation>
        <location evidence="1">Cell membrane</location>
        <topology evidence="1">Multi-pass membrane protein</topology>
    </subcellularLocation>
</comment>
<gene>
    <name evidence="9" type="primary">lnt</name>
    <name evidence="11" type="ordered locus">Trebr_1201</name>
</gene>
<dbReference type="OrthoDB" id="9811121at2"/>
<dbReference type="Pfam" id="PF20154">
    <property type="entry name" value="LNT_N"/>
    <property type="match status" value="1"/>
</dbReference>
<evidence type="ECO:0000256" key="6">
    <source>
        <dbReference type="ARBA" id="ARBA00022989"/>
    </source>
</evidence>
<dbReference type="PANTHER" id="PTHR38686:SF1">
    <property type="entry name" value="APOLIPOPROTEIN N-ACYLTRANSFERASE"/>
    <property type="match status" value="1"/>
</dbReference>
<protein>
    <recommendedName>
        <fullName evidence="9">Apolipoprotein N-acyltransferase</fullName>
        <shortName evidence="9">ALP N-acyltransferase</shortName>
        <ecNumber evidence="9">2.3.1.269</ecNumber>
    </recommendedName>
</protein>
<dbReference type="STRING" id="906968.Trebr_1201"/>
<dbReference type="NCBIfam" id="TIGR00546">
    <property type="entry name" value="lnt"/>
    <property type="match status" value="1"/>
</dbReference>
<evidence type="ECO:0000313" key="12">
    <source>
        <dbReference type="Proteomes" id="UP000006546"/>
    </source>
</evidence>
<evidence type="ECO:0000256" key="1">
    <source>
        <dbReference type="ARBA" id="ARBA00004651"/>
    </source>
</evidence>
<dbReference type="Gene3D" id="3.60.110.10">
    <property type="entry name" value="Carbon-nitrogen hydrolase"/>
    <property type="match status" value="1"/>
</dbReference>
<feature type="transmembrane region" description="Helical" evidence="9">
    <location>
        <begin position="79"/>
        <end position="104"/>
    </location>
</feature>
<dbReference type="Proteomes" id="UP000006546">
    <property type="component" value="Chromosome"/>
</dbReference>
<dbReference type="eggNOG" id="COG0815">
    <property type="taxonomic scope" value="Bacteria"/>
</dbReference>
<keyword evidence="6 9" id="KW-1133">Transmembrane helix</keyword>
<dbReference type="PROSITE" id="PS50263">
    <property type="entry name" value="CN_HYDROLASE"/>
    <property type="match status" value="1"/>
</dbReference>
<keyword evidence="8 9" id="KW-0012">Acyltransferase</keyword>
<keyword evidence="5 9" id="KW-0812">Transmembrane</keyword>
<dbReference type="RefSeq" id="WP_013758336.1">
    <property type="nucleotide sequence ID" value="NC_015500.1"/>
</dbReference>
<dbReference type="HOGENOM" id="CLU_019563_1_1_12"/>
<evidence type="ECO:0000256" key="7">
    <source>
        <dbReference type="ARBA" id="ARBA00023136"/>
    </source>
</evidence>
<dbReference type="KEGG" id="tbe:Trebr_1201"/>
<keyword evidence="4 9" id="KW-0808">Transferase</keyword>
<sequence length="571" mass="62988">MRRILQVFYVIFSAIISALAIQNEILPFGSPFLGLFALVPLYLTLASAQSYAEAALLTGFQTGLVHVFSSFWLGNFKDFALFTLGASALATAVIGAVFGCYLYLPFAQSGRKKRNGYEAPTQPLPQRTAALTRRVLLFAAVWTVYEWAKSTGFLAYPWGTLVMTAYRWPLITQIAAITGTWGISFLFSLFAAVVAEGLVLLPLVPYFRRGGGGEEAAYARCGALCIVLFAVTVLYGAVAYTAERVPVKTMRTVMVQQNADSWETGGDAQAVVVSSELTEAAISEGLARTGTRPDLVVWSESVLSYAFPEAESYYRSRPAEMPLVPFIRQTGVPFVIGGPVTADYEKRQYHNSALYFDKDGNYRGYYAKMQLVPFAEVIPGAQYEWVHVLLDKIIGFSSGWTPGTELTLFTVPLPDSQTVKISLPICFEDAFPPVCRALYEAGSEVFVNITNDSWSKTDSAEYQHFVIASYRAIEYRTTLLRSTNSGYSVVVDPAGRILADMPLFETASIYTEVPVYERTQTPYALLGDWVPALCALAYAVNLVLGRTRRADNRKKRPEKCAIPLDQSDINC</sequence>
<evidence type="ECO:0000256" key="9">
    <source>
        <dbReference type="HAMAP-Rule" id="MF_01148"/>
    </source>
</evidence>
<evidence type="ECO:0000256" key="4">
    <source>
        <dbReference type="ARBA" id="ARBA00022679"/>
    </source>
</evidence>
<comment type="function">
    <text evidence="9">Catalyzes the phospholipid dependent N-acylation of the N-terminal cysteine of apolipoprotein, the last step in lipoprotein maturation.</text>
</comment>